<feature type="compositionally biased region" description="Low complexity" evidence="18">
    <location>
        <begin position="42"/>
        <end position="76"/>
    </location>
</feature>
<dbReference type="GO" id="GO:0008344">
    <property type="term" value="P:adult locomotory behavior"/>
    <property type="evidence" value="ECO:0007669"/>
    <property type="project" value="UniProtKB-UniRule"/>
</dbReference>
<dbReference type="GO" id="GO:0005874">
    <property type="term" value="C:microtubule"/>
    <property type="evidence" value="ECO:0007669"/>
    <property type="project" value="UniProtKB-UniRule"/>
</dbReference>
<keyword evidence="10 17" id="KW-0067">ATP-binding</keyword>
<dbReference type="Proteomes" id="UP001652661">
    <property type="component" value="Chromosome 3R"/>
</dbReference>
<gene>
    <name evidence="17 23" type="primary">spas</name>
</gene>
<keyword evidence="4 17" id="KW-0132">Cell division</keyword>
<evidence type="ECO:0000259" key="21">
    <source>
        <dbReference type="SMART" id="SM00745"/>
    </source>
</evidence>
<evidence type="ECO:0000256" key="7">
    <source>
        <dbReference type="ARBA" id="ARBA00022741"/>
    </source>
</evidence>
<keyword evidence="5 17" id="KW-0551">Lipid droplet</keyword>
<dbReference type="FunFam" id="1.20.58.80:FF:000006">
    <property type="entry name" value="Spastin"/>
    <property type="match status" value="1"/>
</dbReference>
<dbReference type="SMART" id="SM00745">
    <property type="entry name" value="MIT"/>
    <property type="match status" value="1"/>
</dbReference>
<keyword evidence="7 17" id="KW-0547">Nucleotide-binding</keyword>
<evidence type="ECO:0000259" key="20">
    <source>
        <dbReference type="SMART" id="SM00382"/>
    </source>
</evidence>
<feature type="topological domain" description="Cytoplasmic" evidence="17">
    <location>
        <begin position="1"/>
        <end position="122"/>
    </location>
</feature>
<dbReference type="Pfam" id="PF17862">
    <property type="entry name" value="AAA_lid_3"/>
    <property type="match status" value="1"/>
</dbReference>
<evidence type="ECO:0000256" key="8">
    <source>
        <dbReference type="ARBA" id="ARBA00022776"/>
    </source>
</evidence>
<dbReference type="InterPro" id="IPR015415">
    <property type="entry name" value="Spast_Vps4_C"/>
</dbReference>
<dbReference type="GO" id="GO:0031117">
    <property type="term" value="P:positive regulation of microtubule depolymerization"/>
    <property type="evidence" value="ECO:0007669"/>
    <property type="project" value="UniProtKB-UniRule"/>
</dbReference>
<comment type="subcellular location">
    <subcellularLocation>
        <location evidence="17">Membrane</location>
        <topology evidence="17">Peripheral membrane protein</topology>
    </subcellularLocation>
    <subcellularLocation>
        <location evidence="17">Cytoplasm</location>
        <location evidence="17">Cytoskeleton</location>
        <location evidence="17">Microtubule organizing center</location>
        <location evidence="17">Centrosome</location>
    </subcellularLocation>
    <subcellularLocation>
        <location evidence="17">Cytoplasm</location>
        <location evidence="17">Cytoskeleton</location>
    </subcellularLocation>
    <subcellularLocation>
        <location evidence="17">Chromosome</location>
    </subcellularLocation>
    <subcellularLocation>
        <location evidence="17">Lipid droplet</location>
    </subcellularLocation>
    <text evidence="17">Forms an intramembrane hairpin-like structure in the membrane. Colocalizes with cellular microtubule arrays. Localizes to chromosomes from prometaphase/metaphase to anaphase, and this requires microtubules. Localizes to discrete punctate cytoplasmic foci which may correspond to secretory vesicles.</text>
</comment>
<dbReference type="GO" id="GO:0007079">
    <property type="term" value="P:mitotic chromosome movement towards spindle pole"/>
    <property type="evidence" value="ECO:0007669"/>
    <property type="project" value="UniProtKB-UniRule"/>
</dbReference>
<dbReference type="Gene3D" id="1.20.58.80">
    <property type="entry name" value="Phosphotransferase system, lactose/cellobiose-type IIA subunit"/>
    <property type="match status" value="1"/>
</dbReference>
<evidence type="ECO:0000256" key="2">
    <source>
        <dbReference type="ARBA" id="ARBA00022473"/>
    </source>
</evidence>
<dbReference type="CDD" id="cd19524">
    <property type="entry name" value="RecA-like_spastin"/>
    <property type="match status" value="1"/>
</dbReference>
<dbReference type="InterPro" id="IPR003959">
    <property type="entry name" value="ATPase_AAA_core"/>
</dbReference>
<keyword evidence="13 17" id="KW-0206">Cytoskeleton</keyword>
<dbReference type="PROSITE" id="PS00674">
    <property type="entry name" value="AAA"/>
    <property type="match status" value="1"/>
</dbReference>
<feature type="compositionally biased region" description="Low complexity" evidence="18">
    <location>
        <begin position="85"/>
        <end position="95"/>
    </location>
</feature>
<dbReference type="GO" id="GO:0008568">
    <property type="term" value="F:microtubule severing ATPase activity"/>
    <property type="evidence" value="ECO:0007669"/>
    <property type="project" value="UniProtKB-UniRule"/>
</dbReference>
<dbReference type="GO" id="GO:0016020">
    <property type="term" value="C:membrane"/>
    <property type="evidence" value="ECO:0007669"/>
    <property type="project" value="UniProtKB-SubCell"/>
</dbReference>
<dbReference type="OrthoDB" id="10251136at2759"/>
<evidence type="ECO:0000256" key="5">
    <source>
        <dbReference type="ARBA" id="ARBA00022677"/>
    </source>
</evidence>
<dbReference type="Pfam" id="PF00004">
    <property type="entry name" value="AAA"/>
    <property type="match status" value="1"/>
</dbReference>
<dbReference type="GO" id="GO:0050803">
    <property type="term" value="P:regulation of synapse structure or activity"/>
    <property type="evidence" value="ECO:0007669"/>
    <property type="project" value="UniProtKB-UniRule"/>
</dbReference>
<evidence type="ECO:0000256" key="3">
    <source>
        <dbReference type="ARBA" id="ARBA00022490"/>
    </source>
</evidence>
<dbReference type="GO" id="GO:0051013">
    <property type="term" value="P:microtubule severing"/>
    <property type="evidence" value="ECO:0007669"/>
    <property type="project" value="UniProtKB-UniRule"/>
</dbReference>
<reference evidence="23" key="1">
    <citation type="submission" date="2025-08" db="UniProtKB">
        <authorList>
            <consortium name="RefSeq"/>
        </authorList>
    </citation>
    <scope>IDENTIFICATION</scope>
    <source>
        <strain evidence="23">14028-0561.14</strain>
        <tissue evidence="23">Whole fly</tissue>
    </source>
</reference>
<dbReference type="GO" id="GO:0005813">
    <property type="term" value="C:centrosome"/>
    <property type="evidence" value="ECO:0007669"/>
    <property type="project" value="UniProtKB-SubCell"/>
</dbReference>
<feature type="domain" description="MIT" evidence="21">
    <location>
        <begin position="230"/>
        <end position="308"/>
    </location>
</feature>
<dbReference type="PANTHER" id="PTHR23074:SF86">
    <property type="entry name" value="SPASTIN"/>
    <property type="match status" value="1"/>
</dbReference>
<dbReference type="GO" id="GO:0005524">
    <property type="term" value="F:ATP binding"/>
    <property type="evidence" value="ECO:0007669"/>
    <property type="project" value="UniProtKB-UniRule"/>
</dbReference>
<keyword evidence="2 17" id="KW-0217">Developmental protein</keyword>
<comment type="catalytic activity">
    <reaction evidence="16 17">
        <text>n ATP + n H2O + a microtubule = n ADP + n phosphate + (n+1) alpha/beta tubulin heterodimers.</text>
        <dbReference type="EC" id="5.6.1.1"/>
    </reaction>
</comment>
<dbReference type="GO" id="GO:0016887">
    <property type="term" value="F:ATP hydrolysis activity"/>
    <property type="evidence" value="ECO:0007669"/>
    <property type="project" value="InterPro"/>
</dbReference>
<dbReference type="HAMAP" id="MF_03021">
    <property type="entry name" value="Spastin"/>
    <property type="match status" value="1"/>
</dbReference>
<dbReference type="SUPFAM" id="SSF116846">
    <property type="entry name" value="MIT domain"/>
    <property type="match status" value="1"/>
</dbReference>
<dbReference type="InterPro" id="IPR050304">
    <property type="entry name" value="MT-severing_AAA_ATPase"/>
</dbReference>
<keyword evidence="14 17" id="KW-0413">Isomerase</keyword>
<dbReference type="SUPFAM" id="SSF52540">
    <property type="entry name" value="P-loop containing nucleoside triphosphate hydrolases"/>
    <property type="match status" value="1"/>
</dbReference>
<dbReference type="RefSeq" id="XP_017036383.1">
    <property type="nucleotide sequence ID" value="XM_017180894.3"/>
</dbReference>
<dbReference type="Gene3D" id="3.40.50.300">
    <property type="entry name" value="P-loop containing nucleotide triphosphate hydrolases"/>
    <property type="match status" value="1"/>
</dbReference>
<dbReference type="AlphaFoldDB" id="A0A6P4JNR7"/>
<dbReference type="GO" id="GO:0007399">
    <property type="term" value="P:nervous system development"/>
    <property type="evidence" value="ECO:0007669"/>
    <property type="project" value="UniProtKB-KW"/>
</dbReference>
<feature type="transmembrane region" description="Helical" evidence="19">
    <location>
        <begin position="116"/>
        <end position="138"/>
    </location>
</feature>
<evidence type="ECO:0000256" key="12">
    <source>
        <dbReference type="ARBA" id="ARBA00023136"/>
    </source>
</evidence>
<dbReference type="SMART" id="SM00382">
    <property type="entry name" value="AAA"/>
    <property type="match status" value="1"/>
</dbReference>
<keyword evidence="19" id="KW-1133">Transmembrane helix</keyword>
<dbReference type="GeneID" id="108084610"/>
<feature type="domain" description="AAA+ ATPase" evidence="20">
    <location>
        <begin position="456"/>
        <end position="593"/>
    </location>
</feature>
<dbReference type="CDD" id="cd02679">
    <property type="entry name" value="MIT_spastin"/>
    <property type="match status" value="1"/>
</dbReference>
<evidence type="ECO:0000256" key="14">
    <source>
        <dbReference type="ARBA" id="ARBA00023235"/>
    </source>
</evidence>
<dbReference type="FunFam" id="1.10.8.60:FF:000036">
    <property type="entry name" value="Spastin"/>
    <property type="match status" value="1"/>
</dbReference>
<evidence type="ECO:0000256" key="18">
    <source>
        <dbReference type="SAM" id="MobiDB-lite"/>
    </source>
</evidence>
<evidence type="ECO:0000256" key="11">
    <source>
        <dbReference type="ARBA" id="ARBA00022902"/>
    </source>
</evidence>
<dbReference type="InterPro" id="IPR003593">
    <property type="entry name" value="AAA+_ATPase"/>
</dbReference>
<dbReference type="GO" id="GO:0051301">
    <property type="term" value="P:cell division"/>
    <property type="evidence" value="ECO:0007669"/>
    <property type="project" value="UniProtKB-KW"/>
</dbReference>
<keyword evidence="11 17" id="KW-0524">Neurogenesis</keyword>
<feature type="intramembrane region" description="Helical" evidence="17">
    <location>
        <begin position="123"/>
        <end position="143"/>
    </location>
</feature>
<evidence type="ECO:0000256" key="6">
    <source>
        <dbReference type="ARBA" id="ARBA00022701"/>
    </source>
</evidence>
<keyword evidence="8 17" id="KW-0498">Mitosis</keyword>
<evidence type="ECO:0000256" key="13">
    <source>
        <dbReference type="ARBA" id="ARBA00023212"/>
    </source>
</evidence>
<evidence type="ECO:0000256" key="9">
    <source>
        <dbReference type="ARBA" id="ARBA00022782"/>
    </source>
</evidence>
<dbReference type="GO" id="GO:0000022">
    <property type="term" value="P:mitotic spindle elongation"/>
    <property type="evidence" value="ECO:0007669"/>
    <property type="project" value="UniProtKB-UniRule"/>
</dbReference>
<feature type="binding site" evidence="17">
    <location>
        <begin position="464"/>
        <end position="471"/>
    </location>
    <ligand>
        <name>ATP</name>
        <dbReference type="ChEBI" id="CHEBI:30616"/>
    </ligand>
</feature>
<evidence type="ECO:0000256" key="19">
    <source>
        <dbReference type="SAM" id="Phobius"/>
    </source>
</evidence>
<keyword evidence="22" id="KW-1185">Reference proteome</keyword>
<evidence type="ECO:0000313" key="22">
    <source>
        <dbReference type="Proteomes" id="UP001652661"/>
    </source>
</evidence>
<keyword evidence="1 17" id="KW-0158">Chromosome</keyword>
<protein>
    <recommendedName>
        <fullName evidence="17">Spastin</fullName>
        <ecNumber evidence="17">5.6.1.1</ecNumber>
    </recommendedName>
</protein>
<dbReference type="InterPro" id="IPR036181">
    <property type="entry name" value="MIT_dom_sf"/>
</dbReference>
<evidence type="ECO:0000256" key="4">
    <source>
        <dbReference type="ARBA" id="ARBA00022618"/>
    </source>
</evidence>
<dbReference type="GO" id="GO:0030154">
    <property type="term" value="P:cell differentiation"/>
    <property type="evidence" value="ECO:0007669"/>
    <property type="project" value="UniProtKB-KW"/>
</dbReference>
<keyword evidence="3 17" id="KW-0963">Cytoplasm</keyword>
<dbReference type="GO" id="GO:0034214">
    <property type="term" value="P:protein hexamerization"/>
    <property type="evidence" value="ECO:0007669"/>
    <property type="project" value="UniProtKB-UniRule"/>
</dbReference>
<dbReference type="Gene3D" id="1.10.8.60">
    <property type="match status" value="1"/>
</dbReference>
<comment type="function">
    <text evidence="17">ATP-dependent microtubule severing protein. Stimulates microtubule minus-end depolymerization and poleward microtubule flux in the mitotic spindle. Regulates microtubule stability in the neuromuscular junction synapse. Involved in lipid metabolism by regulating the size and distribution of lipid droplets. Involved in axon regeneration by regulating microtubule severing.</text>
</comment>
<proteinExistence type="inferred from homology"/>
<dbReference type="InterPro" id="IPR003960">
    <property type="entry name" value="ATPase_AAA_CS"/>
</dbReference>
<evidence type="ECO:0000256" key="10">
    <source>
        <dbReference type="ARBA" id="ARBA00022840"/>
    </source>
</evidence>
<dbReference type="Pfam" id="PF09336">
    <property type="entry name" value="Vps4_C"/>
    <property type="match status" value="1"/>
</dbReference>
<name>A0A6P4JNR7_DROKI</name>
<dbReference type="InterPro" id="IPR017179">
    <property type="entry name" value="Spastin"/>
</dbReference>
<keyword evidence="15 17" id="KW-0131">Cell cycle</keyword>
<feature type="compositionally biased region" description="Low complexity" evidence="18">
    <location>
        <begin position="8"/>
        <end position="27"/>
    </location>
</feature>
<accession>A0A6P4JNR7</accession>
<evidence type="ECO:0000256" key="17">
    <source>
        <dbReference type="HAMAP-Rule" id="MF_03021"/>
    </source>
</evidence>
<feature type="region of interest" description="Disordered" evidence="18">
    <location>
        <begin position="329"/>
        <end position="395"/>
    </location>
</feature>
<comment type="similarity">
    <text evidence="17">Belongs to the AAA ATPase family. Spastin subfamily.</text>
</comment>
<dbReference type="GO" id="GO:0008017">
    <property type="term" value="F:microtubule binding"/>
    <property type="evidence" value="ECO:0007669"/>
    <property type="project" value="UniProtKB-UniRule"/>
</dbReference>
<evidence type="ECO:0000256" key="1">
    <source>
        <dbReference type="ARBA" id="ARBA00022454"/>
    </source>
</evidence>
<sequence length="699" mass="76123">MVRTKNQSSSSSASSSSTKSPIKSSAGAGSGGASGRQSTHRSSSASNVAAAAAAAAGATSSGAASSNRRTTPGSSPDGDDDTTTTDDLTPTSCSPRSGHHHHQYIGSSSSVHKQNLYVVSFPIIFLFNVLRSLIYQLFCIFRYLYGASTKVIYRPHRRDCNIEIVVQNSKEQQQQSLNHPLELNGERVGQEQQLSNQPQRYRAIQPLEMSANRPGGGYSPGPGDPLLAKQKHHHRRAFEYISKALKIDEENEGHKELAIELYRKGIKELEDGIAVDCWSGRGDVWDRAQRLHDKMQTNLSMARDRLHFLASGRKLTIGTKRPGNLAVANKSQTLPRNLGSKTSVGAVQRQPAKTAATPPAVRRQFSSGRNTPPLRSRTPINNNGPSSSGSGASTPVVSVKGVEQKLVQLILDEIVEGGAKVEWTDIAGQEVAKQALQEMVILPSVRPELFTGLRAPAKGLLLFGPPGNGKTLLARAVATECSATFLNISAASLTSKYVGDGEKLVRALFAVARHMQPSIIFIDEVDSLLSERSSSEHEASRRLKTEFLVEFDGLPGNPDGDRIVVLAATNRPQELDEAALRRFTKRVYVALPDEQTRELLLNRLLQKQGSPLDTEALRRLAKITDGYSGSDLTALAKDAALEPIRELNVEQVKCLDISAMRAITEQDFHNSLKRIRRSVAPQSLNSYEKWSQDYGDITI</sequence>
<comment type="subunit">
    <text evidence="17">Homohexamer. The homohexamer is stabilized by ATP-binding. The homohexamer may adopt a ring conformation through which microtubules pass prior to being severed. Interacts with microtubules. Interacts with atl; may be involved in microtubule dynamics.</text>
</comment>
<keyword evidence="19" id="KW-0812">Transmembrane</keyword>
<evidence type="ECO:0000256" key="16">
    <source>
        <dbReference type="ARBA" id="ARBA00036378"/>
    </source>
</evidence>
<keyword evidence="9 17" id="KW-0221">Differentiation</keyword>
<dbReference type="GO" id="GO:0005811">
    <property type="term" value="C:lipid droplet"/>
    <property type="evidence" value="ECO:0007669"/>
    <property type="project" value="UniProtKB-SubCell"/>
</dbReference>
<dbReference type="FunFam" id="3.40.50.300:FF:000093">
    <property type="entry name" value="Fidgetin-like 1"/>
    <property type="match status" value="1"/>
</dbReference>
<dbReference type="CTD" id="42846"/>
<feature type="compositionally biased region" description="Polar residues" evidence="18">
    <location>
        <begin position="329"/>
        <end position="345"/>
    </location>
</feature>
<dbReference type="PANTHER" id="PTHR23074">
    <property type="entry name" value="AAA DOMAIN-CONTAINING"/>
    <property type="match status" value="1"/>
</dbReference>
<dbReference type="GO" id="GO:0005737">
    <property type="term" value="C:cytoplasm"/>
    <property type="evidence" value="ECO:0007669"/>
    <property type="project" value="UniProtKB-UniRule"/>
</dbReference>
<keyword evidence="12 17" id="KW-0472">Membrane</keyword>
<dbReference type="GO" id="GO:0005694">
    <property type="term" value="C:chromosome"/>
    <property type="evidence" value="ECO:0007669"/>
    <property type="project" value="UniProtKB-SubCell"/>
</dbReference>
<feature type="topological domain" description="Cytoplasmic" evidence="17">
    <location>
        <begin position="144"/>
        <end position="699"/>
    </location>
</feature>
<feature type="compositionally biased region" description="Low complexity" evidence="18">
    <location>
        <begin position="379"/>
        <end position="395"/>
    </location>
</feature>
<dbReference type="InterPro" id="IPR041569">
    <property type="entry name" value="AAA_lid_3"/>
</dbReference>
<evidence type="ECO:0000256" key="15">
    <source>
        <dbReference type="ARBA" id="ARBA00023306"/>
    </source>
</evidence>
<dbReference type="EC" id="5.6.1.1" evidence="17"/>
<dbReference type="GO" id="GO:0005819">
    <property type="term" value="C:spindle"/>
    <property type="evidence" value="ECO:0007669"/>
    <property type="project" value="UniProtKB-UniRule"/>
</dbReference>
<organism evidence="22 23">
    <name type="scientific">Drosophila kikkawai</name>
    <name type="common">Fruit fly</name>
    <dbReference type="NCBI Taxonomy" id="30033"/>
    <lineage>
        <taxon>Eukaryota</taxon>
        <taxon>Metazoa</taxon>
        <taxon>Ecdysozoa</taxon>
        <taxon>Arthropoda</taxon>
        <taxon>Hexapoda</taxon>
        <taxon>Insecta</taxon>
        <taxon>Pterygota</taxon>
        <taxon>Neoptera</taxon>
        <taxon>Endopterygota</taxon>
        <taxon>Diptera</taxon>
        <taxon>Brachycera</taxon>
        <taxon>Muscomorpha</taxon>
        <taxon>Ephydroidea</taxon>
        <taxon>Drosophilidae</taxon>
        <taxon>Drosophila</taxon>
        <taxon>Sophophora</taxon>
    </lineage>
</organism>
<keyword evidence="6 17" id="KW-0493">Microtubule</keyword>
<dbReference type="InterPro" id="IPR007330">
    <property type="entry name" value="MIT_dom"/>
</dbReference>
<feature type="region of interest" description="Disordered" evidence="18">
    <location>
        <begin position="1"/>
        <end position="106"/>
    </location>
</feature>
<dbReference type="InterPro" id="IPR027417">
    <property type="entry name" value="P-loop_NTPase"/>
</dbReference>
<evidence type="ECO:0000313" key="23">
    <source>
        <dbReference type="RefSeq" id="XP_017036383.1"/>
    </source>
</evidence>